<gene>
    <name evidence="2" type="ORF">NCTC11388_04145</name>
</gene>
<dbReference type="PANTHER" id="PTHR33336:SF3">
    <property type="entry name" value="ABM DOMAIN-CONTAINING PROTEIN"/>
    <property type="match status" value="1"/>
</dbReference>
<reference evidence="2 3" key="1">
    <citation type="submission" date="2018-06" db="EMBL/GenBank/DDBJ databases">
        <authorList>
            <consortium name="Pathogen Informatics"/>
            <person name="Doyle S."/>
        </authorList>
    </citation>
    <scope>NUCLEOTIDE SEQUENCE [LARGE SCALE GENOMIC DNA]</scope>
    <source>
        <strain evidence="2 3">NCTC11388</strain>
    </source>
</reference>
<evidence type="ECO:0000313" key="3">
    <source>
        <dbReference type="Proteomes" id="UP000254893"/>
    </source>
</evidence>
<dbReference type="InterPro" id="IPR011008">
    <property type="entry name" value="Dimeric_a/b-barrel"/>
</dbReference>
<dbReference type="PROSITE" id="PS51725">
    <property type="entry name" value="ABM"/>
    <property type="match status" value="1"/>
</dbReference>
<feature type="domain" description="ABM" evidence="1">
    <location>
        <begin position="40"/>
        <end position="133"/>
    </location>
</feature>
<dbReference type="EMBL" id="UGYW01000002">
    <property type="protein sequence ID" value="SUJ27293.1"/>
    <property type="molecule type" value="Genomic_DNA"/>
</dbReference>
<dbReference type="Proteomes" id="UP000254893">
    <property type="component" value="Unassembled WGS sequence"/>
</dbReference>
<dbReference type="RefSeq" id="WP_258862452.1">
    <property type="nucleotide sequence ID" value="NZ_UGYW01000002.1"/>
</dbReference>
<dbReference type="InterPro" id="IPR050744">
    <property type="entry name" value="AI-2_Isomerase_LsrG"/>
</dbReference>
<dbReference type="Gene3D" id="3.30.70.100">
    <property type="match status" value="1"/>
</dbReference>
<organism evidence="2 3">
    <name type="scientific">Sphingobacterium spiritivorum</name>
    <name type="common">Flavobacterium spiritivorum</name>
    <dbReference type="NCBI Taxonomy" id="258"/>
    <lineage>
        <taxon>Bacteria</taxon>
        <taxon>Pseudomonadati</taxon>
        <taxon>Bacteroidota</taxon>
        <taxon>Sphingobacteriia</taxon>
        <taxon>Sphingobacteriales</taxon>
        <taxon>Sphingobacteriaceae</taxon>
        <taxon>Sphingobacterium</taxon>
    </lineage>
</organism>
<proteinExistence type="predicted"/>
<sequence length="146" mass="17109">MIKYNFQYSIYFRRSLQVALTAVAFLCMGSVTFAQQKDMIIRISEIEIHPEHLEEYKAILKYEAEASVRLETGVIAIFPMYQKDNAAQVRILEMYKDQKAYQSHLKTEHFQKYKTSTLHMVKSLKLMDMEAIDLEAASGIFRKLKE</sequence>
<evidence type="ECO:0000313" key="2">
    <source>
        <dbReference type="EMBL" id="SUJ27293.1"/>
    </source>
</evidence>
<keyword evidence="2" id="KW-0503">Monooxygenase</keyword>
<protein>
    <submittedName>
        <fullName evidence="2">Antibiotic biosynthesis monooxygenase</fullName>
    </submittedName>
</protein>
<dbReference type="AlphaFoldDB" id="A0A380CRW9"/>
<dbReference type="InterPro" id="IPR007138">
    <property type="entry name" value="ABM_dom"/>
</dbReference>
<dbReference type="SUPFAM" id="SSF54909">
    <property type="entry name" value="Dimeric alpha+beta barrel"/>
    <property type="match status" value="1"/>
</dbReference>
<dbReference type="PANTHER" id="PTHR33336">
    <property type="entry name" value="QUINOL MONOOXYGENASE YGIN-RELATED"/>
    <property type="match status" value="1"/>
</dbReference>
<keyword evidence="2" id="KW-0560">Oxidoreductase</keyword>
<name>A0A380CRW9_SPHSI</name>
<dbReference type="Pfam" id="PF03992">
    <property type="entry name" value="ABM"/>
    <property type="match status" value="1"/>
</dbReference>
<evidence type="ECO:0000259" key="1">
    <source>
        <dbReference type="PROSITE" id="PS51725"/>
    </source>
</evidence>
<dbReference type="GO" id="GO:0004497">
    <property type="term" value="F:monooxygenase activity"/>
    <property type="evidence" value="ECO:0007669"/>
    <property type="project" value="UniProtKB-KW"/>
</dbReference>
<accession>A0A380CRW9</accession>